<proteinExistence type="predicted"/>
<dbReference type="KEGG" id="aser:Asera_04850"/>
<feature type="compositionally biased region" description="Low complexity" evidence="1">
    <location>
        <begin position="187"/>
        <end position="198"/>
    </location>
</feature>
<sequence length="384" mass="36621">MNRKWIYRAMTAAVAVGGMLLFGAASADASTQVAAADKPAALVNSGGVTHPVMVQHDPASQLGQLGLPITGGFMHPDTVHPGAAQPGTVFNESASTPEGLPGISTGNPPTNGTKVDVPQLTGAAAPVVKPVQSLAGPAAGPLSGLTGTESDGPTDLADPSGLPVVGPLLSGATQGQQAPAQQPPAAAPQAPTAQAPTGEVGPTDSNTTESASLPLGSAPLRAEPVPFKAAPLRAVPVFGTEDGFTIGQNNQLPTDGLVTKAGSGLGSTVGKLTGGPSLSGLPGTESGTEGSPVDSLAGGANVAGLPVGDLTGPVTSQLGSLPGQEDGMLSTGAPAAAPTGATQGGDAPAGVAPANPDQPTTGGAPGLGSDPLSSLTGLVGGLGA</sequence>
<protein>
    <submittedName>
        <fullName evidence="3">Uncharacterized protein</fullName>
    </submittedName>
</protein>
<reference evidence="3" key="1">
    <citation type="submission" date="2020-08" db="EMBL/GenBank/DDBJ databases">
        <title>Whole genome shotgun sequence of Actinocatenispora sera NBRC 101916.</title>
        <authorList>
            <person name="Komaki H."/>
            <person name="Tamura T."/>
        </authorList>
    </citation>
    <scope>NUCLEOTIDE SEQUENCE</scope>
    <source>
        <strain evidence="3">NBRC 101916</strain>
    </source>
</reference>
<evidence type="ECO:0000313" key="3">
    <source>
        <dbReference type="EMBL" id="BCJ26377.1"/>
    </source>
</evidence>
<keyword evidence="2" id="KW-0732">Signal</keyword>
<dbReference type="EMBL" id="AP023354">
    <property type="protein sequence ID" value="BCJ26377.1"/>
    <property type="molecule type" value="Genomic_DNA"/>
</dbReference>
<organism evidence="3 4">
    <name type="scientific">Actinocatenispora sera</name>
    <dbReference type="NCBI Taxonomy" id="390989"/>
    <lineage>
        <taxon>Bacteria</taxon>
        <taxon>Bacillati</taxon>
        <taxon>Actinomycetota</taxon>
        <taxon>Actinomycetes</taxon>
        <taxon>Micromonosporales</taxon>
        <taxon>Micromonosporaceae</taxon>
        <taxon>Actinocatenispora</taxon>
    </lineage>
</organism>
<feature type="compositionally biased region" description="Low complexity" evidence="1">
    <location>
        <begin position="171"/>
        <end position="180"/>
    </location>
</feature>
<evidence type="ECO:0000256" key="1">
    <source>
        <dbReference type="SAM" id="MobiDB-lite"/>
    </source>
</evidence>
<keyword evidence="4" id="KW-1185">Reference proteome</keyword>
<evidence type="ECO:0000256" key="2">
    <source>
        <dbReference type="SAM" id="SignalP"/>
    </source>
</evidence>
<dbReference type="Proteomes" id="UP000680750">
    <property type="component" value="Chromosome"/>
</dbReference>
<accession>A0A810KU34</accession>
<name>A0A810KU34_9ACTN</name>
<feature type="region of interest" description="Disordered" evidence="1">
    <location>
        <begin position="139"/>
        <end position="219"/>
    </location>
</feature>
<feature type="region of interest" description="Disordered" evidence="1">
    <location>
        <begin position="268"/>
        <end position="384"/>
    </location>
</feature>
<feature type="compositionally biased region" description="Polar residues" evidence="1">
    <location>
        <begin position="104"/>
        <end position="113"/>
    </location>
</feature>
<feature type="region of interest" description="Disordered" evidence="1">
    <location>
        <begin position="97"/>
        <end position="117"/>
    </location>
</feature>
<feature type="chain" id="PRO_5039320858" evidence="2">
    <location>
        <begin position="28"/>
        <end position="384"/>
    </location>
</feature>
<dbReference type="RefSeq" id="WP_030446850.1">
    <property type="nucleotide sequence ID" value="NZ_AP023354.1"/>
</dbReference>
<gene>
    <name evidence="3" type="ORF">Asera_04850</name>
</gene>
<dbReference type="AlphaFoldDB" id="A0A810KU34"/>
<feature type="signal peptide" evidence="2">
    <location>
        <begin position="1"/>
        <end position="27"/>
    </location>
</feature>
<feature type="compositionally biased region" description="Low complexity" evidence="1">
    <location>
        <begin position="331"/>
        <end position="350"/>
    </location>
</feature>
<feature type="compositionally biased region" description="Low complexity" evidence="1">
    <location>
        <begin position="270"/>
        <end position="288"/>
    </location>
</feature>
<evidence type="ECO:0000313" key="4">
    <source>
        <dbReference type="Proteomes" id="UP000680750"/>
    </source>
</evidence>